<evidence type="ECO:0000256" key="1">
    <source>
        <dbReference type="ARBA" id="ARBA00023125"/>
    </source>
</evidence>
<keyword evidence="5" id="KW-1185">Reference proteome</keyword>
<dbReference type="InterPro" id="IPR036397">
    <property type="entry name" value="RNaseH_sf"/>
</dbReference>
<dbReference type="PROSITE" id="PS51253">
    <property type="entry name" value="HTH_CENPB"/>
    <property type="match status" value="1"/>
</dbReference>
<dbReference type="InterPro" id="IPR006600">
    <property type="entry name" value="HTH_CenpB_DNA-bd_dom"/>
</dbReference>
<gene>
    <name evidence="4" type="ordered locus">CAALFM_C112880CA</name>
    <name evidence="3" type="ordered locus">orf19.12384</name>
</gene>
<protein>
    <recommendedName>
        <fullName evidence="2">HTH CENPB-type domain-containing protein</fullName>
    </recommendedName>
</protein>
<dbReference type="VEuPathDB" id="FungiDB:C1_12880C_A"/>
<evidence type="ECO:0000259" key="2">
    <source>
        <dbReference type="PROSITE" id="PS51253"/>
    </source>
</evidence>
<evidence type="ECO:0000313" key="3">
    <source>
        <dbReference type="CGD" id="CAL0000183805"/>
    </source>
</evidence>
<dbReference type="InterPro" id="IPR004875">
    <property type="entry name" value="DDE_SF_endonuclease_dom"/>
</dbReference>
<accession>Q5AL59</accession>
<dbReference type="HOGENOM" id="CLU_013929_4_2_1"/>
<organism evidence="4 5">
    <name type="scientific">Candida albicans (strain SC5314 / ATCC MYA-2876)</name>
    <name type="common">Yeast</name>
    <dbReference type="NCBI Taxonomy" id="237561"/>
    <lineage>
        <taxon>Eukaryota</taxon>
        <taxon>Fungi</taxon>
        <taxon>Dikarya</taxon>
        <taxon>Ascomycota</taxon>
        <taxon>Saccharomycotina</taxon>
        <taxon>Pichiomycetes</taxon>
        <taxon>Debaryomycetaceae</taxon>
        <taxon>Candida/Lodderomyces clade</taxon>
        <taxon>Candida</taxon>
    </lineage>
</organism>
<dbReference type="OrthoDB" id="4033386at2759"/>
<dbReference type="AlphaFoldDB" id="Q5AL59"/>
<dbReference type="InterPro" id="IPR009057">
    <property type="entry name" value="Homeodomain-like_sf"/>
</dbReference>
<dbReference type="GeneID" id="3636151"/>
<feature type="domain" description="HTH CENPB-type" evidence="2">
    <location>
        <begin position="95"/>
        <end position="165"/>
    </location>
</feature>
<dbReference type="Gene3D" id="3.30.420.10">
    <property type="entry name" value="Ribonuclease H-like superfamily/Ribonuclease H"/>
    <property type="match status" value="1"/>
</dbReference>
<dbReference type="SMR" id="Q5AL59"/>
<dbReference type="EMBL" id="CP017623">
    <property type="protein sequence ID" value="AOW26903.1"/>
    <property type="molecule type" value="Genomic_DNA"/>
</dbReference>
<dbReference type="CGD" id="CAL0000183805">
    <property type="gene designation" value="orf19.12384"/>
</dbReference>
<dbReference type="PANTHER" id="PTHR19303:SF74">
    <property type="entry name" value="POGO TRANSPOSABLE ELEMENT WITH KRAB DOMAIN"/>
    <property type="match status" value="1"/>
</dbReference>
<keyword evidence="1" id="KW-0238">DNA-binding</keyword>
<dbReference type="SMART" id="SM00674">
    <property type="entry name" value="CENPB"/>
    <property type="match status" value="1"/>
</dbReference>
<dbReference type="RefSeq" id="XP_722129.1">
    <property type="nucleotide sequence ID" value="XM_717036.1"/>
</dbReference>
<dbReference type="PANTHER" id="PTHR19303">
    <property type="entry name" value="TRANSPOSON"/>
    <property type="match status" value="1"/>
</dbReference>
<sequence>MWGRIGGGGKNCSYPETTKTIFAFCKHSPPVIPPSVFFFYSTKSLMMQYTPEDRQKAIDEYISNSGLSYRQLSEKYHVPVTTIRDGVHGAKQPAICHENQQCLTNDQEEILADWIIELIEQDEPPTHQLILETAKDLARCTERDPPTNVEWVRRFLKRTKLDCFENVQLRVFAKRRAIEEEVICDWFDLFKKICEKRGIKRENIYSFDEISIQIGRNTNEYVNFANDKKRNSVTENCNKEMATVIEAVSANGVSIRPVVIFKSEYRMTNRVLSNQRPKWFYTNSNSGWTSNYIALAWLKEVFIPQTQPDNPDEIRLLICDGNSSHADDLFMKTCIENKINALYLPTYSSYLTKSMGLICFDKLKKTYKKLVSDQQQKNGIYEITKDEFLKIYEMARNYEMSKQNIESAWEVAGLFPFCPNKVLKSSSTIDKENSEENAIEGKSRVSTDANVSPRRKFMRQFNLSPSKYQSPRYKNKKMIGYNDAYKVIKGLVTQLETKNKKIKQLRLELHHGVDIDIDN</sequence>
<dbReference type="InParanoid" id="Q5AL59"/>
<dbReference type="InterPro" id="IPR050863">
    <property type="entry name" value="CenT-Element_Derived"/>
</dbReference>
<dbReference type="KEGG" id="cal:CAALFM_C112880CA"/>
<reference evidence="4 5" key="2">
    <citation type="journal article" date="2007" name="Genome Biol.">
        <title>Assembly of the Candida albicans genome into sixteen supercontigs aligned on the eight chromosomes.</title>
        <authorList>
            <person name="van het Hoog M."/>
            <person name="Rast T.J."/>
            <person name="Martchenko M."/>
            <person name="Grindle S."/>
            <person name="Dignard D."/>
            <person name="Hogues H."/>
            <person name="Cuomo C."/>
            <person name="Berriman M."/>
            <person name="Scherer S."/>
            <person name="Magee B.B."/>
            <person name="Whiteway M."/>
            <person name="Chibana H."/>
            <person name="Nantel A."/>
            <person name="Magee P.T."/>
        </authorList>
    </citation>
    <scope>GENOME REANNOTATION</scope>
    <source>
        <strain evidence="5">SC5314 / ATCC MYA-2876</strain>
    </source>
</reference>
<dbReference type="Pfam" id="PF03184">
    <property type="entry name" value="DDE_1"/>
    <property type="match status" value="1"/>
</dbReference>
<dbReference type="Pfam" id="PF03221">
    <property type="entry name" value="HTH_Tnp_Tc5"/>
    <property type="match status" value="1"/>
</dbReference>
<reference evidence="4 5" key="1">
    <citation type="journal article" date="2004" name="Proc. Natl. Acad. Sci. U.S.A.">
        <title>The diploid genome sequence of Candida albicans.</title>
        <authorList>
            <person name="Jones T."/>
            <person name="Federspiel N.A."/>
            <person name="Chibana H."/>
            <person name="Dungan J."/>
            <person name="Kalman S."/>
            <person name="Magee B.B."/>
            <person name="Newport G."/>
            <person name="Thorstenson Y.R."/>
            <person name="Agabian N."/>
            <person name="Magee P.T."/>
            <person name="Davis R.W."/>
            <person name="Scherer S."/>
        </authorList>
    </citation>
    <scope>NUCLEOTIDE SEQUENCE [LARGE SCALE GENOMIC DNA]</scope>
    <source>
        <strain evidence="5">SC5314 / ATCC MYA-2876</strain>
    </source>
</reference>
<reference evidence="4 5" key="3">
    <citation type="journal article" date="2013" name="Genome Biol.">
        <title>Assembly of a phased diploid Candida albicans genome facilitates allele-specific measurements and provides a simple model for repeat and indel structure.</title>
        <authorList>
            <person name="Muzzey D."/>
            <person name="Schwartz K."/>
            <person name="Weissman J.S."/>
            <person name="Sherlock G."/>
        </authorList>
    </citation>
    <scope>NUCLEOTIDE SEQUENCE [LARGE SCALE GENOMIC DNA]</scope>
    <source>
        <strain evidence="5">SC5314 / ATCC MYA-2876</strain>
    </source>
</reference>
<evidence type="ECO:0000313" key="4">
    <source>
        <dbReference type="EMBL" id="AOW26903.1"/>
    </source>
</evidence>
<name>Q5AL59_CANAL</name>
<dbReference type="GO" id="GO:0003677">
    <property type="term" value="F:DNA binding"/>
    <property type="evidence" value="ECO:0007669"/>
    <property type="project" value="UniProtKB-KW"/>
</dbReference>
<dbReference type="SUPFAM" id="SSF46689">
    <property type="entry name" value="Homeodomain-like"/>
    <property type="match status" value="2"/>
</dbReference>
<evidence type="ECO:0000313" key="5">
    <source>
        <dbReference type="Proteomes" id="UP000000559"/>
    </source>
</evidence>
<proteinExistence type="predicted"/>
<dbReference type="Proteomes" id="UP000000559">
    <property type="component" value="Chromosome 1"/>
</dbReference>